<evidence type="ECO:0000256" key="2">
    <source>
        <dbReference type="SAM" id="Phobius"/>
    </source>
</evidence>
<dbReference type="AlphaFoldDB" id="A0A852UZR3"/>
<comment type="caution">
    <text evidence="3">The sequence shown here is derived from an EMBL/GenBank/DDBJ whole genome shotgun (WGS) entry which is preliminary data.</text>
</comment>
<evidence type="ECO:0000313" key="4">
    <source>
        <dbReference type="Proteomes" id="UP000576393"/>
    </source>
</evidence>
<dbReference type="EMBL" id="JACCCO010000001">
    <property type="protein sequence ID" value="NYF41400.1"/>
    <property type="molecule type" value="Genomic_DNA"/>
</dbReference>
<reference evidence="3 4" key="1">
    <citation type="submission" date="2020-07" db="EMBL/GenBank/DDBJ databases">
        <title>Sequencing the genomes of 1000 actinobacteria strains.</title>
        <authorList>
            <person name="Klenk H.-P."/>
        </authorList>
    </citation>
    <scope>NUCLEOTIDE SEQUENCE [LARGE SCALE GENOMIC DNA]</scope>
    <source>
        <strain evidence="3 4">DSM 45763</strain>
    </source>
</reference>
<name>A0A852UZR3_9ACTN</name>
<feature type="transmembrane region" description="Helical" evidence="2">
    <location>
        <begin position="221"/>
        <end position="242"/>
    </location>
</feature>
<dbReference type="RefSeq" id="WP_179822153.1">
    <property type="nucleotide sequence ID" value="NZ_JACCCO010000001.1"/>
</dbReference>
<keyword evidence="2" id="KW-0812">Transmembrane</keyword>
<accession>A0A852UZR3</accession>
<evidence type="ECO:0000256" key="1">
    <source>
        <dbReference type="SAM" id="MobiDB-lite"/>
    </source>
</evidence>
<feature type="transmembrane region" description="Helical" evidence="2">
    <location>
        <begin position="190"/>
        <end position="209"/>
    </location>
</feature>
<keyword evidence="2" id="KW-0472">Membrane</keyword>
<feature type="region of interest" description="Disordered" evidence="1">
    <location>
        <begin position="52"/>
        <end position="71"/>
    </location>
</feature>
<sequence length="249" mass="26523">MSDYFDELAALLRDRGVPAERVASTIEELAGHVAESGADPEEEFGPVAAFADGLGGDTGATGDDGTAGDERTAAAGESWSWTADIFADERRLNEFGEQGWEVDRVDRRGMFVSHRDPERPQRWEYRRETVWPEGRRAVAERLAPDGWEPCGTWFLYEYFKRPGAASVGPAAEIGSPPPAPGGRLFFSARFLLILAVCVLLAVVSMWAVAGFGGSGDDGAGFAAGVATGAGVGAVAGAAAALWRLTRRDR</sequence>
<gene>
    <name evidence="3" type="ORF">HDA43_003559</name>
</gene>
<proteinExistence type="predicted"/>
<protein>
    <recommendedName>
        <fullName evidence="5">DUF2812 domain-containing protein</fullName>
    </recommendedName>
</protein>
<organism evidence="3 4">
    <name type="scientific">Streptosporangium sandarakinum</name>
    <dbReference type="NCBI Taxonomy" id="1260955"/>
    <lineage>
        <taxon>Bacteria</taxon>
        <taxon>Bacillati</taxon>
        <taxon>Actinomycetota</taxon>
        <taxon>Actinomycetes</taxon>
        <taxon>Streptosporangiales</taxon>
        <taxon>Streptosporangiaceae</taxon>
        <taxon>Streptosporangium</taxon>
    </lineage>
</organism>
<dbReference type="Proteomes" id="UP000576393">
    <property type="component" value="Unassembled WGS sequence"/>
</dbReference>
<evidence type="ECO:0000313" key="3">
    <source>
        <dbReference type="EMBL" id="NYF41400.1"/>
    </source>
</evidence>
<evidence type="ECO:0008006" key="5">
    <source>
        <dbReference type="Google" id="ProtNLM"/>
    </source>
</evidence>
<keyword evidence="4" id="KW-1185">Reference proteome</keyword>
<keyword evidence="2" id="KW-1133">Transmembrane helix</keyword>